<dbReference type="GeneID" id="24842535"/>
<dbReference type="HOGENOM" id="CLU_1821110_0_0_2"/>
<proteinExistence type="predicted"/>
<dbReference type="InterPro" id="IPR009057">
    <property type="entry name" value="Homeodomain-like_sf"/>
</dbReference>
<dbReference type="Gene3D" id="1.10.10.60">
    <property type="entry name" value="Homeodomain-like"/>
    <property type="match status" value="1"/>
</dbReference>
<evidence type="ECO:0000313" key="1">
    <source>
        <dbReference type="EMBL" id="AIF69813.1"/>
    </source>
</evidence>
<dbReference type="KEGG" id="ppac:PAP_07115"/>
<protein>
    <recommendedName>
        <fullName evidence="3">DNA-binding protein</fullName>
    </recommendedName>
</protein>
<evidence type="ECO:0008006" key="3">
    <source>
        <dbReference type="Google" id="ProtNLM"/>
    </source>
</evidence>
<reference evidence="1 2" key="2">
    <citation type="journal article" date="2015" name="Genome Announc.">
        <title>Complete Genome Sequence of Hyperthermophilic Piezophilic Archaeon Palaeococcus pacificus DY20341T, Isolated from Deep-Sea Hydrothermal Sediments.</title>
        <authorList>
            <person name="Zeng X."/>
            <person name="Jebbar M."/>
            <person name="Shao Z."/>
        </authorList>
    </citation>
    <scope>NUCLEOTIDE SEQUENCE [LARGE SCALE GENOMIC DNA]</scope>
    <source>
        <strain evidence="1 2">DY20341</strain>
    </source>
</reference>
<name>A0A075LZ21_9EURY</name>
<keyword evidence="2" id="KW-1185">Reference proteome</keyword>
<gene>
    <name evidence="1" type="ORF">PAP_07115</name>
</gene>
<dbReference type="eggNOG" id="arCOG03351">
    <property type="taxonomic scope" value="Archaea"/>
</dbReference>
<dbReference type="STRING" id="1343739.PAP_07115"/>
<organism evidence="1 2">
    <name type="scientific">Palaeococcus pacificus DY20341</name>
    <dbReference type="NCBI Taxonomy" id="1343739"/>
    <lineage>
        <taxon>Archaea</taxon>
        <taxon>Methanobacteriati</taxon>
        <taxon>Methanobacteriota</taxon>
        <taxon>Thermococci</taxon>
        <taxon>Thermococcales</taxon>
        <taxon>Thermococcaceae</taxon>
        <taxon>Palaeococcus</taxon>
    </lineage>
</organism>
<dbReference type="RefSeq" id="WP_048165331.1">
    <property type="nucleotide sequence ID" value="NZ_CP006019.1"/>
</dbReference>
<dbReference type="EMBL" id="CP006019">
    <property type="protein sequence ID" value="AIF69813.1"/>
    <property type="molecule type" value="Genomic_DNA"/>
</dbReference>
<dbReference type="SUPFAM" id="SSF46689">
    <property type="entry name" value="Homeodomain-like"/>
    <property type="match status" value="1"/>
</dbReference>
<accession>A0A075LZ21</accession>
<dbReference type="OrthoDB" id="85471at2157"/>
<dbReference type="AlphaFoldDB" id="A0A075LZ21"/>
<dbReference type="Proteomes" id="UP000027981">
    <property type="component" value="Chromosome"/>
</dbReference>
<evidence type="ECO:0000313" key="2">
    <source>
        <dbReference type="Proteomes" id="UP000027981"/>
    </source>
</evidence>
<reference evidence="2" key="1">
    <citation type="submission" date="2013-06" db="EMBL/GenBank/DDBJ databases">
        <title>Complete Genome Sequence of Hyperthermophilic Palaeococcus pacificus DY20341T, Isolated from a Deep-Sea Hydrothermal Sediments.</title>
        <authorList>
            <person name="Zeng X."/>
            <person name="Shao Z."/>
        </authorList>
    </citation>
    <scope>NUCLEOTIDE SEQUENCE [LARGE SCALE GENOMIC DNA]</scope>
    <source>
        <strain evidence="2">DY20341</strain>
    </source>
</reference>
<sequence>MIELKARNNEELLRKIDEELKPGVVEVYVNLRPTKEIVVRILKRAPTVKVIGCPPSLYPKVSKKVISALDRVGIKLIPIKHPRGRPKKYDDGIKERVDEMIRRGKSLKEISEELGIPLRTLYYMVNGK</sequence>